<evidence type="ECO:0000256" key="6">
    <source>
        <dbReference type="ARBA" id="ARBA00023136"/>
    </source>
</evidence>
<organism evidence="13 14">
    <name type="scientific">Lacimicrobium alkaliphilum</name>
    <dbReference type="NCBI Taxonomy" id="1526571"/>
    <lineage>
        <taxon>Bacteria</taxon>
        <taxon>Pseudomonadati</taxon>
        <taxon>Pseudomonadota</taxon>
        <taxon>Gammaproteobacteria</taxon>
        <taxon>Alteromonadales</taxon>
        <taxon>Alteromonadaceae</taxon>
        <taxon>Lacimicrobium</taxon>
    </lineage>
</organism>
<dbReference type="PANTHER" id="PTHR47234:SF2">
    <property type="entry name" value="TONB-DEPENDENT RECEPTOR"/>
    <property type="match status" value="1"/>
</dbReference>
<evidence type="ECO:0000256" key="5">
    <source>
        <dbReference type="ARBA" id="ARBA00023077"/>
    </source>
</evidence>
<gene>
    <name evidence="13" type="ORF">AT746_17030</name>
</gene>
<dbReference type="GO" id="GO:0009279">
    <property type="term" value="C:cell outer membrane"/>
    <property type="evidence" value="ECO:0007669"/>
    <property type="project" value="UniProtKB-SubCell"/>
</dbReference>
<evidence type="ECO:0000256" key="1">
    <source>
        <dbReference type="ARBA" id="ARBA00004571"/>
    </source>
</evidence>
<dbReference type="Gene3D" id="2.40.170.20">
    <property type="entry name" value="TonB-dependent receptor, beta-barrel domain"/>
    <property type="match status" value="1"/>
</dbReference>
<dbReference type="KEGG" id="lal:AT746_17030"/>
<dbReference type="PANTHER" id="PTHR47234">
    <property type="match status" value="1"/>
</dbReference>
<evidence type="ECO:0000256" key="4">
    <source>
        <dbReference type="ARBA" id="ARBA00022692"/>
    </source>
</evidence>
<evidence type="ECO:0000313" key="13">
    <source>
        <dbReference type="EMBL" id="ALS99801.1"/>
    </source>
</evidence>
<keyword evidence="4 8" id="KW-0812">Transmembrane</keyword>
<dbReference type="RefSeq" id="WP_062482874.1">
    <property type="nucleotide sequence ID" value="NZ_CP013650.1"/>
</dbReference>
<protein>
    <submittedName>
        <fullName evidence="13">TonB-dependent receptor</fullName>
    </submittedName>
</protein>
<dbReference type="EMBL" id="CP013650">
    <property type="protein sequence ID" value="ALS99801.1"/>
    <property type="molecule type" value="Genomic_DNA"/>
</dbReference>
<dbReference type="InterPro" id="IPR037066">
    <property type="entry name" value="Plug_dom_sf"/>
</dbReference>
<feature type="signal peptide" evidence="10">
    <location>
        <begin position="1"/>
        <end position="26"/>
    </location>
</feature>
<evidence type="ECO:0000256" key="2">
    <source>
        <dbReference type="ARBA" id="ARBA00022448"/>
    </source>
</evidence>
<evidence type="ECO:0000259" key="12">
    <source>
        <dbReference type="Pfam" id="PF07715"/>
    </source>
</evidence>
<evidence type="ECO:0000256" key="8">
    <source>
        <dbReference type="PROSITE-ProRule" id="PRU01360"/>
    </source>
</evidence>
<feature type="chain" id="PRO_5006836449" evidence="10">
    <location>
        <begin position="27"/>
        <end position="1008"/>
    </location>
</feature>
<keyword evidence="2 8" id="KW-0813">Transport</keyword>
<evidence type="ECO:0000256" key="10">
    <source>
        <dbReference type="SAM" id="SignalP"/>
    </source>
</evidence>
<keyword evidence="7 8" id="KW-0998">Cell outer membrane</keyword>
<evidence type="ECO:0000313" key="14">
    <source>
        <dbReference type="Proteomes" id="UP000068447"/>
    </source>
</evidence>
<evidence type="ECO:0000259" key="11">
    <source>
        <dbReference type="Pfam" id="PF00593"/>
    </source>
</evidence>
<dbReference type="STRING" id="1526571.AT746_17030"/>
<evidence type="ECO:0000256" key="7">
    <source>
        <dbReference type="ARBA" id="ARBA00023237"/>
    </source>
</evidence>
<comment type="similarity">
    <text evidence="8 9">Belongs to the TonB-dependent receptor family.</text>
</comment>
<name>A0A0U3B8A8_9ALTE</name>
<evidence type="ECO:0000256" key="9">
    <source>
        <dbReference type="RuleBase" id="RU003357"/>
    </source>
</evidence>
<dbReference type="Pfam" id="PF00593">
    <property type="entry name" value="TonB_dep_Rec_b-barrel"/>
    <property type="match status" value="1"/>
</dbReference>
<dbReference type="Gene3D" id="2.170.130.10">
    <property type="entry name" value="TonB-dependent receptor, plug domain"/>
    <property type="match status" value="1"/>
</dbReference>
<dbReference type="Pfam" id="PF07715">
    <property type="entry name" value="Plug"/>
    <property type="match status" value="1"/>
</dbReference>
<comment type="subcellular location">
    <subcellularLocation>
        <location evidence="1 8">Cell outer membrane</location>
        <topology evidence="1 8">Multi-pass membrane protein</topology>
    </subcellularLocation>
</comment>
<evidence type="ECO:0000256" key="3">
    <source>
        <dbReference type="ARBA" id="ARBA00022452"/>
    </source>
</evidence>
<dbReference type="OrthoDB" id="176248at2"/>
<keyword evidence="10" id="KW-0732">Signal</keyword>
<keyword evidence="6 8" id="KW-0472">Membrane</keyword>
<dbReference type="InterPro" id="IPR000531">
    <property type="entry name" value="Beta-barrel_TonB"/>
</dbReference>
<reference evidence="13 14" key="1">
    <citation type="submission" date="2015-12" db="EMBL/GenBank/DDBJ databases">
        <title>Complete genome of Lacimicrobium alkaliphilum KCTC 32984.</title>
        <authorList>
            <person name="Kim S.-G."/>
            <person name="Lee Y.-J."/>
        </authorList>
    </citation>
    <scope>NUCLEOTIDE SEQUENCE [LARGE SCALE GENOMIC DNA]</scope>
    <source>
        <strain evidence="13 14">YelD216</strain>
    </source>
</reference>
<dbReference type="AlphaFoldDB" id="A0A0U3B8A8"/>
<dbReference type="InterPro" id="IPR012910">
    <property type="entry name" value="Plug_dom"/>
</dbReference>
<dbReference type="InterPro" id="IPR036942">
    <property type="entry name" value="Beta-barrel_TonB_sf"/>
</dbReference>
<keyword evidence="13" id="KW-0675">Receptor</keyword>
<dbReference type="InterPro" id="IPR039426">
    <property type="entry name" value="TonB-dep_rcpt-like"/>
</dbReference>
<keyword evidence="3 8" id="KW-1134">Transmembrane beta strand</keyword>
<dbReference type="Proteomes" id="UP000068447">
    <property type="component" value="Chromosome"/>
</dbReference>
<sequence>MKPSKLTTAVQLALTGLLLSSGVSHAQQAVERTLTTQNNTASEKAKDEERITVTGSRIKRDSFSMATPMMTIGKDELVDSGIGELADILVDEIPSISAGVSNTNSQSSVQNTGLSTIDLRDLGTDRTLTLIDGRRVVSNSYSGNYISLSTIPSAMVDRVEIISGGASAIYGSDAVAGVVNIITESGKTGFEIDVRGGESTDGGAREFTLDTGFGTGFDNDRGHLYVAASWDREFGLYQADRKRAQYEASYDYNTTLLCNEMNTIEGDQCMRDITMDDWRERSDNTPGGTFEGNDWFYHPTDGLTAGFVEERDGFNFEPFDMLKVPNDKLSAAIKIDYDLTDDIRARFHLQYSDNHSVNYKSPEGQDYNDDELRIDPVTGQPELVIAGAIDPDNPFIPEAIRETAGSSVSWDRAFVEVGNIVTDNKRETVRTFAGLQGTVFDGEWDWDLGLSYGEFEQRQLRLNEISIVKLRDALNAEYAEDGVTVQCADEQARAGGCVPINLFGYGSITPEAADYIRANPVINTDISQLNISGYMTGELFELPAGAVSSAFGFEYRKDKQEVNVADELRALAITFNDVPDIKGDVSVWEAFGEVTLPLLRNAPMAKNLSLDLSLRLADYSHENIDLMTSYRAGFIWEPVSGYAFRANYARAQRAPSITELISPPRGDYDSFNDICDGVTLTSTDPGHDACRQVPAILDAIALSEDGEFIDQNTGYSPNAGNKLLKEETADTYTLGFTAAPEWLEDLRVAVDYYDITIDDAITSVGNNDIIRQCYASSLPFGDDNPFCADITRDSEGQITQIIQRQANLNEEKARGYDVSVAYEYELNSYGSLTFKADMTHVIERSTTFEGNDGLETNVYEGELSSGIFTDRISASIAWRYDNLRVRWKTKYKSAVVDDHERVDDWLELQAENQALLDAGDPDAVANPEVPLYLYYPSYTTHDLSASYRLDMEGDMDLKLYGGVRNVFNDKGPFVPNTGDNVESGRGNFNSAYGGGIGRFVYAGAEIRF</sequence>
<proteinExistence type="inferred from homology"/>
<dbReference type="PROSITE" id="PS52016">
    <property type="entry name" value="TONB_DEPENDENT_REC_3"/>
    <property type="match status" value="1"/>
</dbReference>
<keyword evidence="5 9" id="KW-0798">TonB box</keyword>
<feature type="domain" description="TonB-dependent receptor plug" evidence="12">
    <location>
        <begin position="66"/>
        <end position="178"/>
    </location>
</feature>
<feature type="domain" description="TonB-dependent receptor-like beta-barrel" evidence="11">
    <location>
        <begin position="423"/>
        <end position="966"/>
    </location>
</feature>
<accession>A0A0U3B8A8</accession>
<dbReference type="SUPFAM" id="SSF56935">
    <property type="entry name" value="Porins"/>
    <property type="match status" value="1"/>
</dbReference>
<keyword evidence="14" id="KW-1185">Reference proteome</keyword>